<evidence type="ECO:0000256" key="1">
    <source>
        <dbReference type="ARBA" id="ARBA00008694"/>
    </source>
</evidence>
<dbReference type="PROSITE" id="PS51186">
    <property type="entry name" value="GNAT"/>
    <property type="match status" value="1"/>
</dbReference>
<dbReference type="CDD" id="cd04301">
    <property type="entry name" value="NAT_SF"/>
    <property type="match status" value="1"/>
</dbReference>
<dbReference type="InterPro" id="IPR051016">
    <property type="entry name" value="Diverse_Substrate_AcTransf"/>
</dbReference>
<feature type="domain" description="N-acetyltransferase" evidence="4">
    <location>
        <begin position="1"/>
        <end position="76"/>
    </location>
</feature>
<organism evidence="5 6">
    <name type="scientific">Aldrovandia affinis</name>
    <dbReference type="NCBI Taxonomy" id="143900"/>
    <lineage>
        <taxon>Eukaryota</taxon>
        <taxon>Metazoa</taxon>
        <taxon>Chordata</taxon>
        <taxon>Craniata</taxon>
        <taxon>Vertebrata</taxon>
        <taxon>Euteleostomi</taxon>
        <taxon>Actinopterygii</taxon>
        <taxon>Neopterygii</taxon>
        <taxon>Teleostei</taxon>
        <taxon>Notacanthiformes</taxon>
        <taxon>Halosauridae</taxon>
        <taxon>Aldrovandia</taxon>
    </lineage>
</organism>
<sequence>MEEFRGKGIGKALMSNVAAVGKEQQCVRLQLSVLDWNTPSLDFYLAKGAQNLTASEGWHFLQFDGEAVDRLAKEAPKN</sequence>
<dbReference type="InterPro" id="IPR000182">
    <property type="entry name" value="GNAT_dom"/>
</dbReference>
<evidence type="ECO:0000256" key="3">
    <source>
        <dbReference type="ARBA" id="ARBA00023315"/>
    </source>
</evidence>
<dbReference type="InterPro" id="IPR016181">
    <property type="entry name" value="Acyl_CoA_acyltransferase"/>
</dbReference>
<keyword evidence="2" id="KW-0808">Transferase</keyword>
<dbReference type="GO" id="GO:0008080">
    <property type="term" value="F:N-acetyltransferase activity"/>
    <property type="evidence" value="ECO:0007669"/>
    <property type="project" value="TreeGrafter"/>
</dbReference>
<dbReference type="AlphaFoldDB" id="A0AAD7SFN7"/>
<comment type="caution">
    <text evidence="5">The sequence shown here is derived from an EMBL/GenBank/DDBJ whole genome shotgun (WGS) entry which is preliminary data.</text>
</comment>
<gene>
    <name evidence="5" type="ORF">AAFF_G00377030</name>
</gene>
<proteinExistence type="inferred from homology"/>
<evidence type="ECO:0000256" key="2">
    <source>
        <dbReference type="ARBA" id="ARBA00022679"/>
    </source>
</evidence>
<dbReference type="EMBL" id="JAINUG010000068">
    <property type="protein sequence ID" value="KAJ8401732.1"/>
    <property type="molecule type" value="Genomic_DNA"/>
</dbReference>
<dbReference type="SUPFAM" id="SSF55729">
    <property type="entry name" value="Acyl-CoA N-acyltransferases (Nat)"/>
    <property type="match status" value="1"/>
</dbReference>
<dbReference type="Gene3D" id="3.40.630.30">
    <property type="match status" value="1"/>
</dbReference>
<evidence type="ECO:0000313" key="5">
    <source>
        <dbReference type="EMBL" id="KAJ8401732.1"/>
    </source>
</evidence>
<dbReference type="PANTHER" id="PTHR10545">
    <property type="entry name" value="DIAMINE N-ACETYLTRANSFERASE"/>
    <property type="match status" value="1"/>
</dbReference>
<comment type="similarity">
    <text evidence="1">Belongs to the acetyltransferase family.</text>
</comment>
<evidence type="ECO:0000313" key="6">
    <source>
        <dbReference type="Proteomes" id="UP001221898"/>
    </source>
</evidence>
<keyword evidence="6" id="KW-1185">Reference proteome</keyword>
<dbReference type="PANTHER" id="PTHR10545:SF51">
    <property type="entry name" value="THIALYSINE N-EPSILON-ACETYLTRANSFERASE"/>
    <property type="match status" value="1"/>
</dbReference>
<protein>
    <recommendedName>
        <fullName evidence="4">N-acetyltransferase domain-containing protein</fullName>
    </recommendedName>
</protein>
<reference evidence="5" key="1">
    <citation type="journal article" date="2023" name="Science">
        <title>Genome structures resolve the early diversification of teleost fishes.</title>
        <authorList>
            <person name="Parey E."/>
            <person name="Louis A."/>
            <person name="Montfort J."/>
            <person name="Bouchez O."/>
            <person name="Roques C."/>
            <person name="Iampietro C."/>
            <person name="Lluch J."/>
            <person name="Castinel A."/>
            <person name="Donnadieu C."/>
            <person name="Desvignes T."/>
            <person name="Floi Bucao C."/>
            <person name="Jouanno E."/>
            <person name="Wen M."/>
            <person name="Mejri S."/>
            <person name="Dirks R."/>
            <person name="Jansen H."/>
            <person name="Henkel C."/>
            <person name="Chen W.J."/>
            <person name="Zahm M."/>
            <person name="Cabau C."/>
            <person name="Klopp C."/>
            <person name="Thompson A.W."/>
            <person name="Robinson-Rechavi M."/>
            <person name="Braasch I."/>
            <person name="Lecointre G."/>
            <person name="Bobe J."/>
            <person name="Postlethwait J.H."/>
            <person name="Berthelot C."/>
            <person name="Roest Crollius H."/>
            <person name="Guiguen Y."/>
        </authorList>
    </citation>
    <scope>NUCLEOTIDE SEQUENCE</scope>
    <source>
        <strain evidence="5">NC1722</strain>
    </source>
</reference>
<accession>A0AAD7SFN7</accession>
<dbReference type="Proteomes" id="UP001221898">
    <property type="component" value="Unassembled WGS sequence"/>
</dbReference>
<evidence type="ECO:0000259" key="4">
    <source>
        <dbReference type="PROSITE" id="PS51186"/>
    </source>
</evidence>
<dbReference type="Pfam" id="PF00583">
    <property type="entry name" value="Acetyltransf_1"/>
    <property type="match status" value="1"/>
</dbReference>
<keyword evidence="3" id="KW-0012">Acyltransferase</keyword>
<name>A0AAD7SFN7_9TELE</name>